<evidence type="ECO:0000313" key="9">
    <source>
        <dbReference type="EMBL" id="SCV71265.1"/>
    </source>
</evidence>
<feature type="compositionally biased region" description="Basic and acidic residues" evidence="6">
    <location>
        <begin position="969"/>
        <end position="982"/>
    </location>
</feature>
<dbReference type="InterPro" id="IPR001138">
    <property type="entry name" value="Zn2Cys6_DnaBD"/>
</dbReference>
<dbReference type="PANTHER" id="PTHR31668:SF26">
    <property type="entry name" value="GLUCOSE TRANSPORT TRANSCRIPTION REGULATOR RGT1-RELATED"/>
    <property type="match status" value="1"/>
</dbReference>
<dbReference type="GO" id="GO:0006351">
    <property type="term" value="P:DNA-templated transcription"/>
    <property type="evidence" value="ECO:0007669"/>
    <property type="project" value="InterPro"/>
</dbReference>
<feature type="compositionally biased region" description="Low complexity" evidence="6">
    <location>
        <begin position="115"/>
        <end position="130"/>
    </location>
</feature>
<evidence type="ECO:0000256" key="6">
    <source>
        <dbReference type="SAM" id="MobiDB-lite"/>
    </source>
</evidence>
<keyword evidence="2" id="KW-0805">Transcription regulation</keyword>
<reference evidence="10" key="1">
    <citation type="submission" date="2016-09" db="EMBL/GenBank/DDBJ databases">
        <authorList>
            <person name="Jeantristanb JTB J.-T."/>
            <person name="Ricardo R."/>
        </authorList>
    </citation>
    <scope>NUCLEOTIDE SEQUENCE [LARGE SCALE GENOMIC DNA]</scope>
</reference>
<dbReference type="InterPro" id="IPR050797">
    <property type="entry name" value="Carb_Metab_Trans_Reg"/>
</dbReference>
<gene>
    <name evidence="9" type="ORF">BQ2448_2853</name>
</gene>
<feature type="compositionally biased region" description="Low complexity" evidence="6">
    <location>
        <begin position="20"/>
        <end position="30"/>
    </location>
</feature>
<keyword evidence="3" id="KW-0238">DNA-binding</keyword>
<evidence type="ECO:0000256" key="4">
    <source>
        <dbReference type="ARBA" id="ARBA00023163"/>
    </source>
</evidence>
<dbReference type="Pfam" id="PF04082">
    <property type="entry name" value="Fungal_trans"/>
    <property type="match status" value="1"/>
</dbReference>
<evidence type="ECO:0000256" key="2">
    <source>
        <dbReference type="ARBA" id="ARBA00023015"/>
    </source>
</evidence>
<feature type="compositionally biased region" description="Low complexity" evidence="6">
    <location>
        <begin position="931"/>
        <end position="941"/>
    </location>
</feature>
<feature type="compositionally biased region" description="Low complexity" evidence="6">
    <location>
        <begin position="169"/>
        <end position="185"/>
    </location>
</feature>
<keyword evidence="5" id="KW-0539">Nucleus</keyword>
<dbReference type="SUPFAM" id="SSF57701">
    <property type="entry name" value="Zn2/Cys6 DNA-binding domain"/>
    <property type="match status" value="1"/>
</dbReference>
<dbReference type="EMBL" id="FMSP01000007">
    <property type="protein sequence ID" value="SCV71265.1"/>
    <property type="molecule type" value="Genomic_DNA"/>
</dbReference>
<evidence type="ECO:0000259" key="8">
    <source>
        <dbReference type="SMART" id="SM00906"/>
    </source>
</evidence>
<name>A0A238FDL7_9BASI</name>
<dbReference type="CDD" id="cd00067">
    <property type="entry name" value="GAL4"/>
    <property type="match status" value="1"/>
</dbReference>
<evidence type="ECO:0000256" key="5">
    <source>
        <dbReference type="ARBA" id="ARBA00023242"/>
    </source>
</evidence>
<organism evidence="9 10">
    <name type="scientific">Microbotryum intermedium</name>
    <dbReference type="NCBI Taxonomy" id="269621"/>
    <lineage>
        <taxon>Eukaryota</taxon>
        <taxon>Fungi</taxon>
        <taxon>Dikarya</taxon>
        <taxon>Basidiomycota</taxon>
        <taxon>Pucciniomycotina</taxon>
        <taxon>Microbotryomycetes</taxon>
        <taxon>Microbotryales</taxon>
        <taxon>Microbotryaceae</taxon>
        <taxon>Microbotryum</taxon>
    </lineage>
</organism>
<dbReference type="PANTHER" id="PTHR31668">
    <property type="entry name" value="GLUCOSE TRANSPORT TRANSCRIPTION REGULATOR RGT1-RELATED-RELATED"/>
    <property type="match status" value="1"/>
</dbReference>
<evidence type="ECO:0000256" key="7">
    <source>
        <dbReference type="SAM" id="Phobius"/>
    </source>
</evidence>
<evidence type="ECO:0000313" key="10">
    <source>
        <dbReference type="Proteomes" id="UP000198372"/>
    </source>
</evidence>
<feature type="region of interest" description="Disordered" evidence="6">
    <location>
        <begin position="267"/>
        <end position="333"/>
    </location>
</feature>
<feature type="compositionally biased region" description="Low complexity" evidence="6">
    <location>
        <begin position="278"/>
        <end position="312"/>
    </location>
</feature>
<dbReference type="Proteomes" id="UP000198372">
    <property type="component" value="Unassembled WGS sequence"/>
</dbReference>
<keyword evidence="4" id="KW-0804">Transcription</keyword>
<dbReference type="AlphaFoldDB" id="A0A238FDL7"/>
<evidence type="ECO:0000256" key="1">
    <source>
        <dbReference type="ARBA" id="ARBA00022723"/>
    </source>
</evidence>
<protein>
    <submittedName>
        <fullName evidence="9">BQ2448_2853 protein</fullName>
    </submittedName>
</protein>
<accession>A0A238FDL7</accession>
<feature type="transmembrane region" description="Helical" evidence="7">
    <location>
        <begin position="777"/>
        <end position="798"/>
    </location>
</feature>
<dbReference type="GO" id="GO:0008270">
    <property type="term" value="F:zinc ion binding"/>
    <property type="evidence" value="ECO:0007669"/>
    <property type="project" value="InterPro"/>
</dbReference>
<dbReference type="InterPro" id="IPR007219">
    <property type="entry name" value="XnlR_reg_dom"/>
</dbReference>
<feature type="compositionally biased region" description="Gly residues" evidence="6">
    <location>
        <begin position="31"/>
        <end position="41"/>
    </location>
</feature>
<feature type="domain" description="Xylanolytic transcriptional activator regulatory" evidence="8">
    <location>
        <begin position="533"/>
        <end position="606"/>
    </location>
</feature>
<feature type="region of interest" description="Disordered" evidence="6">
    <location>
        <begin position="115"/>
        <end position="221"/>
    </location>
</feature>
<feature type="compositionally biased region" description="Polar residues" evidence="6">
    <location>
        <begin position="321"/>
        <end position="333"/>
    </location>
</feature>
<keyword evidence="7" id="KW-1133">Transmembrane helix</keyword>
<keyword evidence="1" id="KW-0479">Metal-binding</keyword>
<feature type="compositionally biased region" description="Low complexity" evidence="6">
    <location>
        <begin position="1"/>
        <end position="11"/>
    </location>
</feature>
<evidence type="ECO:0000256" key="3">
    <source>
        <dbReference type="ARBA" id="ARBA00023125"/>
    </source>
</evidence>
<feature type="region of interest" description="Disordered" evidence="6">
    <location>
        <begin position="904"/>
        <end position="954"/>
    </location>
</feature>
<dbReference type="OrthoDB" id="4161332at2759"/>
<dbReference type="GO" id="GO:0000981">
    <property type="term" value="F:DNA-binding transcription factor activity, RNA polymerase II-specific"/>
    <property type="evidence" value="ECO:0007669"/>
    <property type="project" value="InterPro"/>
</dbReference>
<feature type="region of interest" description="Disordered" evidence="6">
    <location>
        <begin position="969"/>
        <end position="1029"/>
    </location>
</feature>
<keyword evidence="7" id="KW-0812">Transmembrane</keyword>
<dbReference type="STRING" id="269621.A0A238FDL7"/>
<dbReference type="InterPro" id="IPR036864">
    <property type="entry name" value="Zn2-C6_fun-type_DNA-bd_sf"/>
</dbReference>
<feature type="compositionally biased region" description="Polar residues" evidence="6">
    <location>
        <begin position="984"/>
        <end position="998"/>
    </location>
</feature>
<feature type="compositionally biased region" description="Low complexity" evidence="6">
    <location>
        <begin position="913"/>
        <end position="924"/>
    </location>
</feature>
<proteinExistence type="predicted"/>
<keyword evidence="10" id="KW-1185">Reference proteome</keyword>
<feature type="compositionally biased region" description="Low complexity" evidence="6">
    <location>
        <begin position="78"/>
        <end position="100"/>
    </location>
</feature>
<dbReference type="SMART" id="SM00906">
    <property type="entry name" value="Fungal_trans"/>
    <property type="match status" value="1"/>
</dbReference>
<dbReference type="Gene3D" id="4.10.240.10">
    <property type="entry name" value="Zn(2)-C6 fungal-type DNA-binding domain"/>
    <property type="match status" value="1"/>
</dbReference>
<sequence>MQNRSSGSSSYGHGGGDGGMHSLANAIASGSAGGSADGGGNIAVPPLRASSSSLSGPVAEYGMHSTLPPPNLPRMYATPNPIINNSSNNNQNNINNSSTNYGLPSPSALLMRANAANASESSSSSTTIPMLPLPPPANSVPASMAHFDSVSRHPSGPPYPTAQDHSPYGSSSSSSGKRRISASGAMPSVAGTPDAAASQDEQDDDDSAAARKKRSKTPRACDSCRRKKIRRLRCDALPDTEPPICVHCHSHHTACTWFLPIAETRNKRAKPKQADDPSSAVAASQLAALSQAHHRASSSGSPSLPSPHSSSSIAQYHYESHPSSANRPSFSSNTQLVSHLPTQMQTQGLQESNPIRRNREMRLVGPTSISHLMHSTSTFPAERLSSVDSKYSQSLTVDETGDGFIRINGGGDYTGEAGGPDAPPQAIQGLDSPVAEQLLNHYFTTHSRHFPVVTRADFAANKKTSILLFNTLCGISALSHHVAPGILRTIKGTIRATLREQDFLDDSSMSNIQALLVYAFSLELEKKTPASKTWNLLGVAIRMAQDLGLHRKFGTEKKLQSEADHCELRRRVWGGCLIADRWIAAIVSPETTGPFRRLLPVLADVKSLRLQYGCPMMIDLADCDCLLPSVFDIRPGTDFDAERKPYLFNGALISLSILLGRIIKAIYSPTGIMTLSASDATSLFDDLEHWVSGLPSELRFNGPNKSTAEQGFLRLLYLPVKFLVTRPFMSISFQLPKRFTHLSIGVVEWGQLETESREAIEWVDKNEAVLEGWDQGVLIATLWLVFSGIYAFFIASLVQYHSHIRRRDAEPLATLKLARDIMKRVVVPDGETHLRYKISEILHLLYQTALSVQKWAPEAAEGMSPASGSNTSAIATLNPTPGVRQREQDWHLKYVDKKGTNGVSYFRTERRTPSVTSSPTSVAGAMGGQAGSSVAGGSATSPLEPAESNGLLRHSPPLAYETSMRSMHLEGEENAGPKEETPARSVTGSTTFVESPRQNRLRSDAVPAEGNGRRANDATSNPTPTPGDFAAMNFNPMLNFSTVANNANNPNDLNNTVGGSESNVQNASINQAQGNNAVASNMFLGGVAGHHFDPFGFNTHPEMMNGGLAGAGNMMLPPENIFDVDSWSSFFQNVPGMPAPEF</sequence>
<keyword evidence="7" id="KW-0472">Membrane</keyword>
<feature type="region of interest" description="Disordered" evidence="6">
    <location>
        <begin position="1"/>
        <end position="101"/>
    </location>
</feature>
<dbReference type="CDD" id="cd12148">
    <property type="entry name" value="fungal_TF_MHR"/>
    <property type="match status" value="1"/>
</dbReference>
<dbReference type="GO" id="GO:0003677">
    <property type="term" value="F:DNA binding"/>
    <property type="evidence" value="ECO:0007669"/>
    <property type="project" value="UniProtKB-KW"/>
</dbReference>